<dbReference type="Pfam" id="PF01757">
    <property type="entry name" value="Acyl_transf_3"/>
    <property type="match status" value="1"/>
</dbReference>
<dbReference type="GO" id="GO:0016020">
    <property type="term" value="C:membrane"/>
    <property type="evidence" value="ECO:0007669"/>
    <property type="project" value="TreeGrafter"/>
</dbReference>
<feature type="domain" description="Acyltransferase 3" evidence="2">
    <location>
        <begin position="13"/>
        <end position="315"/>
    </location>
</feature>
<feature type="transmembrane region" description="Helical" evidence="1">
    <location>
        <begin position="128"/>
        <end position="145"/>
    </location>
</feature>
<dbReference type="HOGENOM" id="CLU_005679_2_0_4"/>
<proteinExistence type="predicted"/>
<dbReference type="GO" id="GO:0016747">
    <property type="term" value="F:acyltransferase activity, transferring groups other than amino-acyl groups"/>
    <property type="evidence" value="ECO:0007669"/>
    <property type="project" value="InterPro"/>
</dbReference>
<dbReference type="InterPro" id="IPR002656">
    <property type="entry name" value="Acyl_transf_3_dom"/>
</dbReference>
<dbReference type="Proteomes" id="UP000002705">
    <property type="component" value="Chromosome 2"/>
</dbReference>
<dbReference type="PANTHER" id="PTHR23028:SF131">
    <property type="entry name" value="BLR2367 PROTEIN"/>
    <property type="match status" value="1"/>
</dbReference>
<dbReference type="KEGG" id="bur:Bcep18194_B2871"/>
<sequence>MQTLPLRSGIFRNLQCARAFAALAVVGYHMGVLPFGQAGVDVFFVISGFIMSVVAPREGRSFLRKRLIRIVPLYWLTTLGVFAIAVVKPQWLNSTTAGVDYLVKSLLFVPYVKENGHWGPLNLNGWTLEYEMLFYLVIAGLMLFVRARHVTTLAALALALFCAYVAAGGPASAVVAHLGQPFVLEFGLGVLACRLLETGIAARLSRFAWLASIAAALVAIPLVAALSGTPAGFERVFWWGMPACMLIVALVALDLRGWSIGNTTLARLGDASYSIYLLHPYVIGAANKIVGVRLDAGTWSGSATALATLVAVCACGYACHVWIERPMLAGLKPWMSRKPRASTGSSGSTTV</sequence>
<evidence type="ECO:0000259" key="2">
    <source>
        <dbReference type="Pfam" id="PF01757"/>
    </source>
</evidence>
<evidence type="ECO:0000256" key="1">
    <source>
        <dbReference type="SAM" id="Phobius"/>
    </source>
</evidence>
<gene>
    <name evidence="3" type="ordered locus">Bcep18194_B2871</name>
</gene>
<dbReference type="PATRIC" id="fig|482957.22.peg.6688"/>
<keyword evidence="3" id="KW-0012">Acyltransferase</keyword>
<organism evidence="3 4">
    <name type="scientific">Burkholderia lata (strain ATCC 17760 / DSM 23089 / LMG 22485 / NCIMB 9086 / R18194 / 383)</name>
    <dbReference type="NCBI Taxonomy" id="482957"/>
    <lineage>
        <taxon>Bacteria</taxon>
        <taxon>Pseudomonadati</taxon>
        <taxon>Pseudomonadota</taxon>
        <taxon>Betaproteobacteria</taxon>
        <taxon>Burkholderiales</taxon>
        <taxon>Burkholderiaceae</taxon>
        <taxon>Burkholderia</taxon>
        <taxon>Burkholderia cepacia complex</taxon>
    </lineage>
</organism>
<keyword evidence="1" id="KW-0472">Membrane</keyword>
<keyword evidence="3" id="KW-0808">Transferase</keyword>
<feature type="transmembrane region" description="Helical" evidence="1">
    <location>
        <begin position="35"/>
        <end position="55"/>
    </location>
</feature>
<dbReference type="AlphaFoldDB" id="Q390Y4"/>
<dbReference type="PANTHER" id="PTHR23028">
    <property type="entry name" value="ACETYLTRANSFERASE"/>
    <property type="match status" value="1"/>
</dbReference>
<evidence type="ECO:0000313" key="3">
    <source>
        <dbReference type="EMBL" id="ABB12982.1"/>
    </source>
</evidence>
<feature type="transmembrane region" description="Helical" evidence="1">
    <location>
        <begin position="67"/>
        <end position="87"/>
    </location>
</feature>
<keyword evidence="4" id="KW-1185">Reference proteome</keyword>
<feature type="transmembrane region" description="Helical" evidence="1">
    <location>
        <begin position="303"/>
        <end position="323"/>
    </location>
</feature>
<name>Q390Y4_BURL3</name>
<keyword evidence="1" id="KW-0812">Transmembrane</keyword>
<accession>Q390Y4</accession>
<feature type="transmembrane region" description="Helical" evidence="1">
    <location>
        <begin position="208"/>
        <end position="230"/>
    </location>
</feature>
<dbReference type="GO" id="GO:0000271">
    <property type="term" value="P:polysaccharide biosynthetic process"/>
    <property type="evidence" value="ECO:0007669"/>
    <property type="project" value="TreeGrafter"/>
</dbReference>
<keyword evidence="1" id="KW-1133">Transmembrane helix</keyword>
<reference evidence="3" key="1">
    <citation type="submission" date="2005-10" db="EMBL/GenBank/DDBJ databases">
        <title>Complete sequence of chromosome 2 of Burkholderia sp. 383.</title>
        <authorList>
            <consortium name="US DOE Joint Genome Institute"/>
            <person name="Copeland A."/>
            <person name="Lucas S."/>
            <person name="Lapidus A."/>
            <person name="Barry K."/>
            <person name="Detter J.C."/>
            <person name="Glavina T."/>
            <person name="Hammon N."/>
            <person name="Israni S."/>
            <person name="Pitluck S."/>
            <person name="Chain P."/>
            <person name="Malfatti S."/>
            <person name="Shin M."/>
            <person name="Vergez L."/>
            <person name="Schmutz J."/>
            <person name="Larimer F."/>
            <person name="Land M."/>
            <person name="Kyrpides N."/>
            <person name="Lykidis A."/>
            <person name="Richardson P."/>
        </authorList>
    </citation>
    <scope>NUCLEOTIDE SEQUENCE [LARGE SCALE GENOMIC DNA]</scope>
    <source>
        <strain evidence="3">383</strain>
    </source>
</reference>
<feature type="transmembrane region" description="Helical" evidence="1">
    <location>
        <begin position="152"/>
        <end position="172"/>
    </location>
</feature>
<dbReference type="InterPro" id="IPR050879">
    <property type="entry name" value="Acyltransferase_3"/>
</dbReference>
<evidence type="ECO:0000313" key="4">
    <source>
        <dbReference type="Proteomes" id="UP000002705"/>
    </source>
</evidence>
<feature type="transmembrane region" description="Helical" evidence="1">
    <location>
        <begin position="236"/>
        <end position="253"/>
    </location>
</feature>
<dbReference type="EMBL" id="CP000152">
    <property type="protein sequence ID" value="ABB12982.1"/>
    <property type="molecule type" value="Genomic_DNA"/>
</dbReference>
<protein>
    <submittedName>
        <fullName evidence="3">Acyltransferase 3</fullName>
    </submittedName>
</protein>